<sequence>MEKRIITLCYRKIIDGASTKPWDKAVFEDSYLEFKIQAQLMAQGSTYTTYGELLAKVPHAAKLSGMVTPAVISYVQQLNETVPDILNNLGRRFLQFKNFQFELINSSITDKARHQVAVNFYTEPLVWHDSIQNFMLVSDAAAVVEDGEEIHTNLFEIQPYVNIHSLKIIK</sequence>
<name>A0ABU3GWF6_9SPHI</name>
<dbReference type="EMBL" id="JAVLVU010000001">
    <property type="protein sequence ID" value="MDT3404101.1"/>
    <property type="molecule type" value="Genomic_DNA"/>
</dbReference>
<accession>A0ABU3GWF6</accession>
<gene>
    <name evidence="1" type="ORF">QE417_003173</name>
</gene>
<organism evidence="1 2">
    <name type="scientific">Mucilaginibacter terrae</name>
    <dbReference type="NCBI Taxonomy" id="1955052"/>
    <lineage>
        <taxon>Bacteria</taxon>
        <taxon>Pseudomonadati</taxon>
        <taxon>Bacteroidota</taxon>
        <taxon>Sphingobacteriia</taxon>
        <taxon>Sphingobacteriales</taxon>
        <taxon>Sphingobacteriaceae</taxon>
        <taxon>Mucilaginibacter</taxon>
    </lineage>
</organism>
<dbReference type="RefSeq" id="WP_311951440.1">
    <property type="nucleotide sequence ID" value="NZ_JAVLVU010000001.1"/>
</dbReference>
<comment type="caution">
    <text evidence="1">The sequence shown here is derived from an EMBL/GenBank/DDBJ whole genome shotgun (WGS) entry which is preliminary data.</text>
</comment>
<evidence type="ECO:0000313" key="1">
    <source>
        <dbReference type="EMBL" id="MDT3404101.1"/>
    </source>
</evidence>
<reference evidence="2" key="1">
    <citation type="submission" date="2023-07" db="EMBL/GenBank/DDBJ databases">
        <title>Functional and genomic diversity of the sorghum phyllosphere microbiome.</title>
        <authorList>
            <person name="Shade A."/>
        </authorList>
    </citation>
    <scope>NUCLEOTIDE SEQUENCE [LARGE SCALE GENOMIC DNA]</scope>
    <source>
        <strain evidence="2">SORGH_AS_0422</strain>
    </source>
</reference>
<evidence type="ECO:0000313" key="2">
    <source>
        <dbReference type="Proteomes" id="UP001258315"/>
    </source>
</evidence>
<proteinExistence type="predicted"/>
<keyword evidence="2" id="KW-1185">Reference proteome</keyword>
<dbReference type="Proteomes" id="UP001258315">
    <property type="component" value="Unassembled WGS sequence"/>
</dbReference>
<protein>
    <submittedName>
        <fullName evidence="1">Uncharacterized protein</fullName>
    </submittedName>
</protein>